<evidence type="ECO:0000259" key="10">
    <source>
        <dbReference type="PROSITE" id="PS51371"/>
    </source>
</evidence>
<evidence type="ECO:0000256" key="4">
    <source>
        <dbReference type="ARBA" id="ARBA00022989"/>
    </source>
</evidence>
<dbReference type="SUPFAM" id="SSF56176">
    <property type="entry name" value="FAD-binding/transporter-associated domain-like"/>
    <property type="match status" value="1"/>
</dbReference>
<keyword evidence="2 8" id="KW-0812">Transmembrane</keyword>
<dbReference type="PANTHER" id="PTHR22777">
    <property type="entry name" value="HEMOLYSIN-RELATED"/>
    <property type="match status" value="1"/>
</dbReference>
<feature type="domain" description="CBS" evidence="10">
    <location>
        <begin position="264"/>
        <end position="322"/>
    </location>
</feature>
<evidence type="ECO:0000256" key="5">
    <source>
        <dbReference type="ARBA" id="ARBA00023122"/>
    </source>
</evidence>
<dbReference type="InterPro" id="IPR036318">
    <property type="entry name" value="FAD-bd_PCMH-like_sf"/>
</dbReference>
<dbReference type="RefSeq" id="WP_354696476.1">
    <property type="nucleotide sequence ID" value="NZ_JAZHOG010000011.1"/>
</dbReference>
<evidence type="ECO:0000256" key="9">
    <source>
        <dbReference type="SAM" id="Phobius"/>
    </source>
</evidence>
<comment type="subcellular location">
    <subcellularLocation>
        <location evidence="1">Membrane</location>
        <topology evidence="1">Multi-pass membrane protein</topology>
    </subcellularLocation>
</comment>
<keyword evidence="13" id="KW-1185">Reference proteome</keyword>
<dbReference type="GO" id="GO:0005886">
    <property type="term" value="C:plasma membrane"/>
    <property type="evidence" value="ECO:0007669"/>
    <property type="project" value="TreeGrafter"/>
</dbReference>
<name>A0AAW9RBJ4_9GAMM</name>
<keyword evidence="6 8" id="KW-0472">Membrane</keyword>
<reference evidence="12 13" key="1">
    <citation type="submission" date="2024-02" db="EMBL/GenBank/DDBJ databases">
        <title>A novel Wenzhouxiangellaceae bacterium, isolated from coastal sediments.</title>
        <authorList>
            <person name="Du Z.-J."/>
            <person name="Ye Y.-Q."/>
            <person name="Zhang X.-Y."/>
        </authorList>
    </citation>
    <scope>NUCLEOTIDE SEQUENCE [LARGE SCALE GENOMIC DNA]</scope>
    <source>
        <strain evidence="12 13">CH-27</strain>
    </source>
</reference>
<dbReference type="InterPro" id="IPR005170">
    <property type="entry name" value="Transptr-assoc_dom"/>
</dbReference>
<dbReference type="Pfam" id="PF00571">
    <property type="entry name" value="CBS"/>
    <property type="match status" value="2"/>
</dbReference>
<evidence type="ECO:0000256" key="1">
    <source>
        <dbReference type="ARBA" id="ARBA00004141"/>
    </source>
</evidence>
<evidence type="ECO:0000256" key="7">
    <source>
        <dbReference type="PROSITE-ProRule" id="PRU00703"/>
    </source>
</evidence>
<feature type="transmembrane region" description="Helical" evidence="9">
    <location>
        <begin position="56"/>
        <end position="83"/>
    </location>
</feature>
<comment type="caution">
    <text evidence="12">The sequence shown here is derived from an EMBL/GenBank/DDBJ whole genome shotgun (WGS) entry which is preliminary data.</text>
</comment>
<dbReference type="EMBL" id="JAZHOG010000011">
    <property type="protein sequence ID" value="MEJ8569155.1"/>
    <property type="molecule type" value="Genomic_DNA"/>
</dbReference>
<feature type="domain" description="CNNM transmembrane" evidence="11">
    <location>
        <begin position="1"/>
        <end position="182"/>
    </location>
</feature>
<evidence type="ECO:0000256" key="2">
    <source>
        <dbReference type="ARBA" id="ARBA00022692"/>
    </source>
</evidence>
<dbReference type="Gene3D" id="3.10.580.10">
    <property type="entry name" value="CBS-domain"/>
    <property type="match status" value="1"/>
</dbReference>
<dbReference type="InterPro" id="IPR046342">
    <property type="entry name" value="CBS_dom_sf"/>
</dbReference>
<dbReference type="SMART" id="SM01091">
    <property type="entry name" value="CorC_HlyC"/>
    <property type="match status" value="1"/>
</dbReference>
<organism evidence="12 13">
    <name type="scientific">Elongatibacter sediminis</name>
    <dbReference type="NCBI Taxonomy" id="3119006"/>
    <lineage>
        <taxon>Bacteria</taxon>
        <taxon>Pseudomonadati</taxon>
        <taxon>Pseudomonadota</taxon>
        <taxon>Gammaproteobacteria</taxon>
        <taxon>Chromatiales</taxon>
        <taxon>Wenzhouxiangellaceae</taxon>
        <taxon>Elongatibacter</taxon>
    </lineage>
</organism>
<accession>A0AAW9RBJ4</accession>
<gene>
    <name evidence="12" type="ORF">V3330_16105</name>
</gene>
<feature type="transmembrane region" description="Helical" evidence="9">
    <location>
        <begin position="6"/>
        <end position="28"/>
    </location>
</feature>
<evidence type="ECO:0000259" key="11">
    <source>
        <dbReference type="PROSITE" id="PS51846"/>
    </source>
</evidence>
<dbReference type="Pfam" id="PF01595">
    <property type="entry name" value="CNNM"/>
    <property type="match status" value="1"/>
</dbReference>
<dbReference type="PROSITE" id="PS51371">
    <property type="entry name" value="CBS"/>
    <property type="match status" value="2"/>
</dbReference>
<evidence type="ECO:0000313" key="12">
    <source>
        <dbReference type="EMBL" id="MEJ8569155.1"/>
    </source>
</evidence>
<feature type="domain" description="CBS" evidence="10">
    <location>
        <begin position="198"/>
        <end position="259"/>
    </location>
</feature>
<feature type="transmembrane region" description="Helical" evidence="9">
    <location>
        <begin position="119"/>
        <end position="139"/>
    </location>
</feature>
<dbReference type="PANTHER" id="PTHR22777:SF4">
    <property type="entry name" value="UPF0053 PROTEIN SLL1254"/>
    <property type="match status" value="1"/>
</dbReference>
<dbReference type="GO" id="GO:0050660">
    <property type="term" value="F:flavin adenine dinucleotide binding"/>
    <property type="evidence" value="ECO:0007669"/>
    <property type="project" value="InterPro"/>
</dbReference>
<evidence type="ECO:0000256" key="8">
    <source>
        <dbReference type="PROSITE-ProRule" id="PRU01193"/>
    </source>
</evidence>
<dbReference type="Pfam" id="PF03471">
    <property type="entry name" value="CorC_HlyC"/>
    <property type="match status" value="1"/>
</dbReference>
<dbReference type="Gene3D" id="3.30.465.10">
    <property type="match status" value="1"/>
</dbReference>
<keyword evidence="4 8" id="KW-1133">Transmembrane helix</keyword>
<dbReference type="InterPro" id="IPR016169">
    <property type="entry name" value="FAD-bd_PCMH_sub2"/>
</dbReference>
<proteinExistence type="predicted"/>
<evidence type="ECO:0000256" key="6">
    <source>
        <dbReference type="ARBA" id="ARBA00023136"/>
    </source>
</evidence>
<dbReference type="Proteomes" id="UP001359886">
    <property type="component" value="Unassembled WGS sequence"/>
</dbReference>
<keyword evidence="3" id="KW-0677">Repeat</keyword>
<dbReference type="PROSITE" id="PS51846">
    <property type="entry name" value="CNNM"/>
    <property type="match status" value="1"/>
</dbReference>
<dbReference type="AlphaFoldDB" id="A0AAW9RBJ4"/>
<dbReference type="InterPro" id="IPR002550">
    <property type="entry name" value="CNNM"/>
</dbReference>
<dbReference type="InterPro" id="IPR044751">
    <property type="entry name" value="Ion_transp-like_CBS"/>
</dbReference>
<feature type="transmembrane region" description="Helical" evidence="9">
    <location>
        <begin position="89"/>
        <end position="107"/>
    </location>
</feature>
<evidence type="ECO:0000313" key="13">
    <source>
        <dbReference type="Proteomes" id="UP001359886"/>
    </source>
</evidence>
<protein>
    <submittedName>
        <fullName evidence="12">Hemolysin family protein</fullName>
    </submittedName>
</protein>
<evidence type="ECO:0000256" key="3">
    <source>
        <dbReference type="ARBA" id="ARBA00022737"/>
    </source>
</evidence>
<dbReference type="CDD" id="cd04590">
    <property type="entry name" value="CBS_pair_CorC_HlyC_assoc"/>
    <property type="match status" value="1"/>
</dbReference>
<keyword evidence="5 7" id="KW-0129">CBS domain</keyword>
<sequence length="414" mass="45829">MLVFITAVSVVLIVSFLCSIFESVLLSINHAQVEALSKRHAVAGRMMAGFKRHIDVPIAAILILNTAAHTIGAAVAGASYIAVFDDQSLWLFTLVFTLAVLLFTEIVPKTLGVSQAPRLATPVAWGIRFLTLVLKPLVLVSEWISSGLRGGRAVPVTSVEEIRLLAALGRNEGIVGVRTADMIEGATLLRKLRAVDVMIPRRDVAFLSAGDSREEVMAKLRTTRFSRFPFSVTRELDDVTGVVLARELLFWMHEHPESEIDWDAVRDDALIVPESTRLDSLLKTIQSERRHMVLVVDEFGGVEGVATLEDVIEEVVGEIEDETDEPTRRLWQRPDGSLHIRAATDLRRVCSVLGLDWQPEAEVTTLGGLVTENLAHIPTVGEAIEWRGYRLEVIRADERRVEMVRVVPADENPD</sequence>
<dbReference type="InterPro" id="IPR000644">
    <property type="entry name" value="CBS_dom"/>
</dbReference>
<dbReference type="SUPFAM" id="SSF54631">
    <property type="entry name" value="CBS-domain pair"/>
    <property type="match status" value="1"/>
</dbReference>